<dbReference type="InterPro" id="IPR026870">
    <property type="entry name" value="Zinc_ribbon_dom"/>
</dbReference>
<dbReference type="PATRIC" id="fig|1632867.3.peg.5734"/>
<feature type="transmembrane region" description="Helical" evidence="1">
    <location>
        <begin position="76"/>
        <end position="94"/>
    </location>
</feature>
<evidence type="ECO:0000313" key="4">
    <source>
        <dbReference type="Proteomes" id="UP000033684"/>
    </source>
</evidence>
<reference evidence="4" key="1">
    <citation type="submission" date="2015-03" db="EMBL/GenBank/DDBJ databases">
        <title>Draft genome sequence of a novel methanotroph (Sn10-6) isolated from flooded ricefield rhizosphere in India.</title>
        <authorList>
            <person name="Pandit P.S."/>
            <person name="Pore S.D."/>
            <person name="Arora P."/>
            <person name="Kapse N.G."/>
            <person name="Dhakephalkar P.K."/>
            <person name="Rahalkar M.C."/>
        </authorList>
    </citation>
    <scope>NUCLEOTIDE SEQUENCE [LARGE SCALE GENOMIC DNA]</scope>
    <source>
        <strain evidence="4">Sn10-6</strain>
    </source>
</reference>
<dbReference type="AlphaFoldDB" id="A0A0F3IMC8"/>
<name>A0A0F3IMC8_9GAMM</name>
<feature type="domain" description="Zinc-ribbon" evidence="2">
    <location>
        <begin position="3"/>
        <end position="23"/>
    </location>
</feature>
<proteinExistence type="predicted"/>
<evidence type="ECO:0000313" key="3">
    <source>
        <dbReference type="EMBL" id="KJV06704.1"/>
    </source>
</evidence>
<evidence type="ECO:0000256" key="1">
    <source>
        <dbReference type="SAM" id="Phobius"/>
    </source>
</evidence>
<reference evidence="3 4" key="2">
    <citation type="journal article" date="2016" name="Microb. Ecol.">
        <title>Genome Characteristics of a Novel Type I Methanotroph (Sn10-6) Isolated from a Flooded Indian Rice Field.</title>
        <authorList>
            <person name="Rahalkar M.C."/>
            <person name="Pandit P.S."/>
            <person name="Dhakephalkar P.K."/>
            <person name="Pore S."/>
            <person name="Arora P."/>
            <person name="Kapse N."/>
        </authorList>
    </citation>
    <scope>NUCLEOTIDE SEQUENCE [LARGE SCALE GENOMIC DNA]</scope>
    <source>
        <strain evidence="3 4">Sn10-6</strain>
    </source>
</reference>
<gene>
    <name evidence="3" type="ORF">VZ94_09580</name>
</gene>
<sequence>MKKCPSCGYENPNNDIRCPECGSFYSKIIEAIEEIVSDEEKHSLRGRYQRIINAANKKAAFNEEWQAVKAGIDKQGWFVIFVIFVFVFWLIAIVL</sequence>
<dbReference type="RefSeq" id="WP_045779064.1">
    <property type="nucleotide sequence ID" value="NZ_LAJX01000094.1"/>
</dbReference>
<evidence type="ECO:0000259" key="2">
    <source>
        <dbReference type="Pfam" id="PF13240"/>
    </source>
</evidence>
<keyword evidence="4" id="KW-1185">Reference proteome</keyword>
<keyword evidence="1" id="KW-0812">Transmembrane</keyword>
<dbReference type="EMBL" id="LAJX01000094">
    <property type="protein sequence ID" value="KJV06704.1"/>
    <property type="molecule type" value="Genomic_DNA"/>
</dbReference>
<keyword evidence="1" id="KW-0472">Membrane</keyword>
<organism evidence="3 4">
    <name type="scientific">Methylocucumis oryzae</name>
    <dbReference type="NCBI Taxonomy" id="1632867"/>
    <lineage>
        <taxon>Bacteria</taxon>
        <taxon>Pseudomonadati</taxon>
        <taxon>Pseudomonadota</taxon>
        <taxon>Gammaproteobacteria</taxon>
        <taxon>Methylococcales</taxon>
        <taxon>Methylococcaceae</taxon>
        <taxon>Methylocucumis</taxon>
    </lineage>
</organism>
<accession>A0A0F3IMC8</accession>
<keyword evidence="1" id="KW-1133">Transmembrane helix</keyword>
<dbReference type="Proteomes" id="UP000033684">
    <property type="component" value="Unassembled WGS sequence"/>
</dbReference>
<comment type="caution">
    <text evidence="3">The sequence shown here is derived from an EMBL/GenBank/DDBJ whole genome shotgun (WGS) entry which is preliminary data.</text>
</comment>
<dbReference type="OrthoDB" id="5573035at2"/>
<dbReference type="Pfam" id="PF13240">
    <property type="entry name" value="Zn_Ribbon_1"/>
    <property type="match status" value="1"/>
</dbReference>
<protein>
    <recommendedName>
        <fullName evidence="2">Zinc-ribbon domain-containing protein</fullName>
    </recommendedName>
</protein>